<protein>
    <submittedName>
        <fullName evidence="2">Uncharacterized protein</fullName>
    </submittedName>
</protein>
<gene>
    <name evidence="2" type="ORF">NCTC11179_01260</name>
</gene>
<name>A0A378RL72_MYROD</name>
<dbReference type="Proteomes" id="UP000255024">
    <property type="component" value="Unassembled WGS sequence"/>
</dbReference>
<reference evidence="2 3" key="1">
    <citation type="submission" date="2018-06" db="EMBL/GenBank/DDBJ databases">
        <authorList>
            <consortium name="Pathogen Informatics"/>
            <person name="Doyle S."/>
        </authorList>
    </citation>
    <scope>NUCLEOTIDE SEQUENCE [LARGE SCALE GENOMIC DNA]</scope>
    <source>
        <strain evidence="2 3">NCTC11179</strain>
    </source>
</reference>
<accession>A0A378RL72</accession>
<keyword evidence="1" id="KW-0732">Signal</keyword>
<keyword evidence="3" id="KW-1185">Reference proteome</keyword>
<sequence>MKRILFYACFLTIGYTAHAQVGIGTPDPKSSAMLDVDAIDKGILIPRVVLTSPTVFAPITGEQVEGLLVYNLGDTGMAPPLVQPGFYYWSNNKWNQVINEANLQDIVTNIEENLINNVIGDMSDLQKAIDHLLPTNPKSGDKSIPHSTLVYDPATSKMYIATYDATEEKYINTEVNLENLIQGLESETLFKRAKVDVDGQLNWVDTAAVIPADTKKGEIYYQYTGENGRIDYLNLTEDILNVFSENESIKNEIVNIINEGGGNVYYTNVELTADGIPANSLYQVDPVSKEKKIIDIESNIKNFFEEKFDFIKQEIGDKVTNNTVINTGNKIDGDDVYLFKNAARFTNTGAKIDEITVTMPANTTAIDRVVSIKLFKDKKIISTSVTGLVITGATLNFYMGEGSMYYPQAAGNNYEVIIEFTAR</sequence>
<evidence type="ECO:0000313" key="3">
    <source>
        <dbReference type="Proteomes" id="UP000255024"/>
    </source>
</evidence>
<proteinExistence type="predicted"/>
<feature type="chain" id="PRO_5016730648" evidence="1">
    <location>
        <begin position="20"/>
        <end position="423"/>
    </location>
</feature>
<dbReference type="AlphaFoldDB" id="A0A378RL72"/>
<evidence type="ECO:0000313" key="2">
    <source>
        <dbReference type="EMBL" id="STZ27724.1"/>
    </source>
</evidence>
<dbReference type="EMBL" id="UGQL01000001">
    <property type="protein sequence ID" value="STZ27724.1"/>
    <property type="molecule type" value="Genomic_DNA"/>
</dbReference>
<organism evidence="2 3">
    <name type="scientific">Myroides odoratus</name>
    <name type="common">Flavobacterium odoratum</name>
    <dbReference type="NCBI Taxonomy" id="256"/>
    <lineage>
        <taxon>Bacteria</taxon>
        <taxon>Pseudomonadati</taxon>
        <taxon>Bacteroidota</taxon>
        <taxon>Flavobacteriia</taxon>
        <taxon>Flavobacteriales</taxon>
        <taxon>Flavobacteriaceae</taxon>
        <taxon>Myroides</taxon>
    </lineage>
</organism>
<evidence type="ECO:0000256" key="1">
    <source>
        <dbReference type="SAM" id="SignalP"/>
    </source>
</evidence>
<feature type="signal peptide" evidence="1">
    <location>
        <begin position="1"/>
        <end position="19"/>
    </location>
</feature>
<dbReference type="RefSeq" id="WP_115090603.1">
    <property type="nucleotide sequence ID" value="NZ_CP068107.1"/>
</dbReference>